<organism evidence="1 2">
    <name type="scientific">Allacma fusca</name>
    <dbReference type="NCBI Taxonomy" id="39272"/>
    <lineage>
        <taxon>Eukaryota</taxon>
        <taxon>Metazoa</taxon>
        <taxon>Ecdysozoa</taxon>
        <taxon>Arthropoda</taxon>
        <taxon>Hexapoda</taxon>
        <taxon>Collembola</taxon>
        <taxon>Symphypleona</taxon>
        <taxon>Sminthuridae</taxon>
        <taxon>Allacma</taxon>
    </lineage>
</organism>
<evidence type="ECO:0000313" key="1">
    <source>
        <dbReference type="EMBL" id="CAG7821583.1"/>
    </source>
</evidence>
<protein>
    <submittedName>
        <fullName evidence="1">Uncharacterized protein</fullName>
    </submittedName>
</protein>
<keyword evidence="2" id="KW-1185">Reference proteome</keyword>
<comment type="caution">
    <text evidence="1">The sequence shown here is derived from an EMBL/GenBank/DDBJ whole genome shotgun (WGS) entry which is preliminary data.</text>
</comment>
<sequence length="51" mass="5369">GDTGDESIGDDRGPLPRVCANDEGCFGSDTGPSHFLTFFRSLALQPLPKCA</sequence>
<dbReference type="EMBL" id="CAJVCH010515919">
    <property type="protein sequence ID" value="CAG7821583.1"/>
    <property type="molecule type" value="Genomic_DNA"/>
</dbReference>
<name>A0A8J2LFC5_9HEXA</name>
<dbReference type="Proteomes" id="UP000708208">
    <property type="component" value="Unassembled WGS sequence"/>
</dbReference>
<accession>A0A8J2LFC5</accession>
<feature type="non-terminal residue" evidence="1">
    <location>
        <position position="1"/>
    </location>
</feature>
<proteinExistence type="predicted"/>
<reference evidence="1" key="1">
    <citation type="submission" date="2021-06" db="EMBL/GenBank/DDBJ databases">
        <authorList>
            <person name="Hodson N. C."/>
            <person name="Mongue J. A."/>
            <person name="Jaron S. K."/>
        </authorList>
    </citation>
    <scope>NUCLEOTIDE SEQUENCE</scope>
</reference>
<dbReference type="AlphaFoldDB" id="A0A8J2LFC5"/>
<evidence type="ECO:0000313" key="2">
    <source>
        <dbReference type="Proteomes" id="UP000708208"/>
    </source>
</evidence>
<gene>
    <name evidence="1" type="ORF">AFUS01_LOCUS31914</name>
</gene>